<dbReference type="EMBL" id="CP042430">
    <property type="protein sequence ID" value="QEC50452.1"/>
    <property type="molecule type" value="Genomic_DNA"/>
</dbReference>
<reference evidence="1 2" key="1">
    <citation type="journal article" date="2018" name="J. Microbiol.">
        <title>Baekduia soli gen. nov., sp. nov., a novel bacterium isolated from the soil of Baekdu Mountain and proposal of a novel family name, Baekduiaceae fam. nov.</title>
        <authorList>
            <person name="An D.S."/>
            <person name="Siddiqi M.Z."/>
            <person name="Kim K.H."/>
            <person name="Yu H.S."/>
            <person name="Im W.T."/>
        </authorList>
    </citation>
    <scope>NUCLEOTIDE SEQUENCE [LARGE SCALE GENOMIC DNA]</scope>
    <source>
        <strain evidence="1 2">BR7-21</strain>
    </source>
</reference>
<dbReference type="KEGG" id="bsol:FSW04_24615"/>
<accession>A0A5B8UCS0</accession>
<dbReference type="AlphaFoldDB" id="A0A5B8UCS0"/>
<organism evidence="1 2">
    <name type="scientific">Baekduia soli</name>
    <dbReference type="NCBI Taxonomy" id="496014"/>
    <lineage>
        <taxon>Bacteria</taxon>
        <taxon>Bacillati</taxon>
        <taxon>Actinomycetota</taxon>
        <taxon>Thermoleophilia</taxon>
        <taxon>Solirubrobacterales</taxon>
        <taxon>Baekduiaceae</taxon>
        <taxon>Baekduia</taxon>
    </lineage>
</organism>
<keyword evidence="2" id="KW-1185">Reference proteome</keyword>
<name>A0A5B8UCS0_9ACTN</name>
<evidence type="ECO:0000313" key="1">
    <source>
        <dbReference type="EMBL" id="QEC50452.1"/>
    </source>
</evidence>
<gene>
    <name evidence="1" type="ORF">FSW04_24615</name>
</gene>
<protein>
    <submittedName>
        <fullName evidence="1">Uncharacterized protein</fullName>
    </submittedName>
</protein>
<dbReference type="RefSeq" id="WP_146923092.1">
    <property type="nucleotide sequence ID" value="NZ_CP042430.1"/>
</dbReference>
<sequence>MMDLDSFPDGLTSDHRIAVRYREPGVQGPSAQAEGYFSLIEERDDEPYLLLIEYLHGTEPLPGAEIALAAIDTIEVLDTGPPSPPYPVDPTEPRWYVLLERPADFDHPVSTPGPCRAAFAAADRAEAERRLPEILTGFPSHARQPDHYVLIEMQPDPWMHPTLRESIRPTPQPFDDPGH</sequence>
<evidence type="ECO:0000313" key="2">
    <source>
        <dbReference type="Proteomes" id="UP000321805"/>
    </source>
</evidence>
<dbReference type="Proteomes" id="UP000321805">
    <property type="component" value="Chromosome"/>
</dbReference>
<proteinExistence type="predicted"/>